<evidence type="ECO:0000256" key="1">
    <source>
        <dbReference type="ARBA" id="ARBA00001971"/>
    </source>
</evidence>
<dbReference type="InterPro" id="IPR050121">
    <property type="entry name" value="Cytochrome_P450_monoxygenase"/>
</dbReference>
<gene>
    <name evidence="9" type="ORF">PHLGIDRAFT_23444</name>
</gene>
<evidence type="ECO:0000256" key="4">
    <source>
        <dbReference type="ARBA" id="ARBA00022617"/>
    </source>
</evidence>
<keyword evidence="4" id="KW-0349">Heme</keyword>
<reference evidence="9 10" key="1">
    <citation type="journal article" date="2014" name="PLoS Genet.">
        <title>Analysis of the Phlebiopsis gigantea genome, transcriptome and secretome provides insight into its pioneer colonization strategies of wood.</title>
        <authorList>
            <person name="Hori C."/>
            <person name="Ishida T."/>
            <person name="Igarashi K."/>
            <person name="Samejima M."/>
            <person name="Suzuki H."/>
            <person name="Master E."/>
            <person name="Ferreira P."/>
            <person name="Ruiz-Duenas F.J."/>
            <person name="Held B."/>
            <person name="Canessa P."/>
            <person name="Larrondo L.F."/>
            <person name="Schmoll M."/>
            <person name="Druzhinina I.S."/>
            <person name="Kubicek C.P."/>
            <person name="Gaskell J.A."/>
            <person name="Kersten P."/>
            <person name="St John F."/>
            <person name="Glasner J."/>
            <person name="Sabat G."/>
            <person name="Splinter BonDurant S."/>
            <person name="Syed K."/>
            <person name="Yadav J."/>
            <person name="Mgbeahuruike A.C."/>
            <person name="Kovalchuk A."/>
            <person name="Asiegbu F.O."/>
            <person name="Lackner G."/>
            <person name="Hoffmeister D."/>
            <person name="Rencoret J."/>
            <person name="Gutierrez A."/>
            <person name="Sun H."/>
            <person name="Lindquist E."/>
            <person name="Barry K."/>
            <person name="Riley R."/>
            <person name="Grigoriev I.V."/>
            <person name="Henrissat B."/>
            <person name="Kues U."/>
            <person name="Berka R.M."/>
            <person name="Martinez A.T."/>
            <person name="Covert S.F."/>
            <person name="Blanchette R.A."/>
            <person name="Cullen D."/>
        </authorList>
    </citation>
    <scope>NUCLEOTIDE SEQUENCE [LARGE SCALE GENOMIC DNA]</scope>
    <source>
        <strain evidence="9 10">11061_1 CR5-6</strain>
    </source>
</reference>
<dbReference type="AlphaFoldDB" id="A0A0C3S9U5"/>
<comment type="cofactor">
    <cofactor evidence="1">
        <name>heme</name>
        <dbReference type="ChEBI" id="CHEBI:30413"/>
    </cofactor>
</comment>
<dbReference type="GO" id="GO:0005506">
    <property type="term" value="F:iron ion binding"/>
    <property type="evidence" value="ECO:0007669"/>
    <property type="project" value="InterPro"/>
</dbReference>
<keyword evidence="8" id="KW-0503">Monooxygenase</keyword>
<dbReference type="EMBL" id="KN840477">
    <property type="protein sequence ID" value="KIP08622.1"/>
    <property type="molecule type" value="Genomic_DNA"/>
</dbReference>
<dbReference type="GO" id="GO:0016705">
    <property type="term" value="F:oxidoreductase activity, acting on paired donors, with incorporation or reduction of molecular oxygen"/>
    <property type="evidence" value="ECO:0007669"/>
    <property type="project" value="InterPro"/>
</dbReference>
<sequence length="350" mass="39539">MPIAPVTSSTSEVDVLEWMGRAALELISQGGLGYSFDPLVWNVPNDFADSLKRFTGVFARCTIWRLASPIFDPIIELQDRHPALKRFLGQWFWLIPDKNVQEMKEIADKMEETSWRIYNEKKRALTDNDPETKIAVEDGRDLMSVLLRANMEASEEDKLPESEVVAQIIALTFAGTDTTSSALSRILHLLCTHSDVQARLRDEILEAKTSNGGRNLEYDDLVNLPYLDAICRETMRLARKDIVLPLSKPIRCIDGTYTDSIFIPAGTNVIIAHYSTNRNKAIWGPDAEEWKPERWVDEVALATLITSFRLSLPTGEKINIFWNRASVTWPSIGTDGKKPTLPLIVEALEH</sequence>
<evidence type="ECO:0000313" key="10">
    <source>
        <dbReference type="Proteomes" id="UP000053257"/>
    </source>
</evidence>
<dbReference type="Pfam" id="PF00067">
    <property type="entry name" value="p450"/>
    <property type="match status" value="1"/>
</dbReference>
<evidence type="ECO:0000256" key="5">
    <source>
        <dbReference type="ARBA" id="ARBA00022723"/>
    </source>
</evidence>
<evidence type="ECO:0000256" key="2">
    <source>
        <dbReference type="ARBA" id="ARBA00005179"/>
    </source>
</evidence>
<evidence type="ECO:0000256" key="8">
    <source>
        <dbReference type="ARBA" id="ARBA00023033"/>
    </source>
</evidence>
<comment type="similarity">
    <text evidence="3">Belongs to the cytochrome P450 family.</text>
</comment>
<organism evidence="9 10">
    <name type="scientific">Phlebiopsis gigantea (strain 11061_1 CR5-6)</name>
    <name type="common">White-rot fungus</name>
    <name type="synonym">Peniophora gigantea</name>
    <dbReference type="NCBI Taxonomy" id="745531"/>
    <lineage>
        <taxon>Eukaryota</taxon>
        <taxon>Fungi</taxon>
        <taxon>Dikarya</taxon>
        <taxon>Basidiomycota</taxon>
        <taxon>Agaricomycotina</taxon>
        <taxon>Agaricomycetes</taxon>
        <taxon>Polyporales</taxon>
        <taxon>Phanerochaetaceae</taxon>
        <taxon>Phlebiopsis</taxon>
    </lineage>
</organism>
<dbReference type="GO" id="GO:0020037">
    <property type="term" value="F:heme binding"/>
    <property type="evidence" value="ECO:0007669"/>
    <property type="project" value="InterPro"/>
</dbReference>
<protein>
    <recommendedName>
        <fullName evidence="11">Cytochrome P450</fullName>
    </recommendedName>
</protein>
<comment type="pathway">
    <text evidence="2">Secondary metabolite biosynthesis.</text>
</comment>
<dbReference type="GO" id="GO:0004497">
    <property type="term" value="F:monooxygenase activity"/>
    <property type="evidence" value="ECO:0007669"/>
    <property type="project" value="UniProtKB-KW"/>
</dbReference>
<dbReference type="SUPFAM" id="SSF48264">
    <property type="entry name" value="Cytochrome P450"/>
    <property type="match status" value="1"/>
</dbReference>
<evidence type="ECO:0000256" key="6">
    <source>
        <dbReference type="ARBA" id="ARBA00023002"/>
    </source>
</evidence>
<evidence type="ECO:0000256" key="7">
    <source>
        <dbReference type="ARBA" id="ARBA00023004"/>
    </source>
</evidence>
<dbReference type="STRING" id="745531.A0A0C3S9U5"/>
<keyword evidence="5" id="KW-0479">Metal-binding</keyword>
<proteinExistence type="inferred from homology"/>
<dbReference type="PANTHER" id="PTHR24305:SF166">
    <property type="entry name" value="CYTOCHROME P450 12A4, MITOCHONDRIAL-RELATED"/>
    <property type="match status" value="1"/>
</dbReference>
<dbReference type="InterPro" id="IPR036396">
    <property type="entry name" value="Cyt_P450_sf"/>
</dbReference>
<evidence type="ECO:0008006" key="11">
    <source>
        <dbReference type="Google" id="ProtNLM"/>
    </source>
</evidence>
<evidence type="ECO:0000313" key="9">
    <source>
        <dbReference type="EMBL" id="KIP08622.1"/>
    </source>
</evidence>
<dbReference type="PANTHER" id="PTHR24305">
    <property type="entry name" value="CYTOCHROME P450"/>
    <property type="match status" value="1"/>
</dbReference>
<keyword evidence="6" id="KW-0560">Oxidoreductase</keyword>
<dbReference type="HOGENOM" id="CLU_001570_5_11_1"/>
<keyword evidence="7" id="KW-0408">Iron</keyword>
<dbReference type="Proteomes" id="UP000053257">
    <property type="component" value="Unassembled WGS sequence"/>
</dbReference>
<keyword evidence="10" id="KW-1185">Reference proteome</keyword>
<evidence type="ECO:0000256" key="3">
    <source>
        <dbReference type="ARBA" id="ARBA00010617"/>
    </source>
</evidence>
<dbReference type="Gene3D" id="1.10.630.10">
    <property type="entry name" value="Cytochrome P450"/>
    <property type="match status" value="1"/>
</dbReference>
<dbReference type="InterPro" id="IPR001128">
    <property type="entry name" value="Cyt_P450"/>
</dbReference>
<name>A0A0C3S9U5_PHLG1</name>
<accession>A0A0C3S9U5</accession>
<dbReference type="OrthoDB" id="1470350at2759"/>